<organism evidence="3 4">
    <name type="scientific">Prymnesium parvum</name>
    <name type="common">Toxic golden alga</name>
    <dbReference type="NCBI Taxonomy" id="97485"/>
    <lineage>
        <taxon>Eukaryota</taxon>
        <taxon>Haptista</taxon>
        <taxon>Haptophyta</taxon>
        <taxon>Prymnesiophyceae</taxon>
        <taxon>Prymnesiales</taxon>
        <taxon>Prymnesiaceae</taxon>
        <taxon>Prymnesium</taxon>
    </lineage>
</organism>
<dbReference type="EMBL" id="JBGBPQ010000002">
    <property type="protein sequence ID" value="KAL1528196.1"/>
    <property type="molecule type" value="Genomic_DNA"/>
</dbReference>
<feature type="compositionally biased region" description="Basic and acidic residues" evidence="2">
    <location>
        <begin position="137"/>
        <end position="149"/>
    </location>
</feature>
<keyword evidence="4" id="KW-1185">Reference proteome</keyword>
<keyword evidence="1" id="KW-0175">Coiled coil</keyword>
<evidence type="ECO:0000313" key="3">
    <source>
        <dbReference type="EMBL" id="KAL1528196.1"/>
    </source>
</evidence>
<name>A0AB34K5E8_PRYPA</name>
<evidence type="ECO:0000256" key="2">
    <source>
        <dbReference type="SAM" id="MobiDB-lite"/>
    </source>
</evidence>
<protein>
    <recommendedName>
        <fullName evidence="5">Trichohyalin-plectin-homology domain-containing protein</fullName>
    </recommendedName>
</protein>
<feature type="coiled-coil region" evidence="1">
    <location>
        <begin position="202"/>
        <end position="236"/>
    </location>
</feature>
<accession>A0AB34K5E8</accession>
<feature type="region of interest" description="Disordered" evidence="2">
    <location>
        <begin position="43"/>
        <end position="77"/>
    </location>
</feature>
<dbReference type="AlphaFoldDB" id="A0AB34K5E8"/>
<sequence length="311" mass="36244">MKEGELDEIHELEYLFQTGGSLKESNLPVSLYAKLEVFEENRRKAEATRKERKHRAIRRQEHAMRRSQRSRALRERTRGKHMLAMEEHRAAKHAVALSTREQEAQWQEQLVEEKQQFVEKARKKVLGAKKKLKRMRRAEDNTSEARRAEGRAQRIALELAAKEKAAQLTQSKSGVVNAVKEQERQGALKVDNFRYENKVRKAADIRLATQQWKLEKQRAEEEYLAIAEEKKKAAQAGRAVARRRAEEVKQANSQQAHAERDIDVRVQAAKARVLARNQVVRMERYKQRFASQDEANEFGASQLKSMYKYVD</sequence>
<evidence type="ECO:0000313" key="4">
    <source>
        <dbReference type="Proteomes" id="UP001515480"/>
    </source>
</evidence>
<feature type="region of interest" description="Disordered" evidence="2">
    <location>
        <begin position="129"/>
        <end position="149"/>
    </location>
</feature>
<feature type="compositionally biased region" description="Basic residues" evidence="2">
    <location>
        <begin position="65"/>
        <end position="77"/>
    </location>
</feature>
<evidence type="ECO:0008006" key="5">
    <source>
        <dbReference type="Google" id="ProtNLM"/>
    </source>
</evidence>
<proteinExistence type="predicted"/>
<gene>
    <name evidence="3" type="ORF">AB1Y20_009555</name>
</gene>
<dbReference type="Proteomes" id="UP001515480">
    <property type="component" value="Unassembled WGS sequence"/>
</dbReference>
<reference evidence="3 4" key="1">
    <citation type="journal article" date="2024" name="Science">
        <title>Giant polyketide synthase enzymes in the biosynthesis of giant marine polyether toxins.</title>
        <authorList>
            <person name="Fallon T.R."/>
            <person name="Shende V.V."/>
            <person name="Wierzbicki I.H."/>
            <person name="Pendleton A.L."/>
            <person name="Watervoot N.F."/>
            <person name="Auber R.P."/>
            <person name="Gonzalez D.J."/>
            <person name="Wisecaver J.H."/>
            <person name="Moore B.S."/>
        </authorList>
    </citation>
    <scope>NUCLEOTIDE SEQUENCE [LARGE SCALE GENOMIC DNA]</scope>
    <source>
        <strain evidence="3 4">12B1</strain>
    </source>
</reference>
<comment type="caution">
    <text evidence="3">The sequence shown here is derived from an EMBL/GenBank/DDBJ whole genome shotgun (WGS) entry which is preliminary data.</text>
</comment>
<evidence type="ECO:0000256" key="1">
    <source>
        <dbReference type="SAM" id="Coils"/>
    </source>
</evidence>